<name>A0ABN7VMD1_GIGMA</name>
<evidence type="ECO:0000256" key="1">
    <source>
        <dbReference type="SAM" id="MobiDB-lite"/>
    </source>
</evidence>
<evidence type="ECO:0000313" key="2">
    <source>
        <dbReference type="EMBL" id="CAG8785599.1"/>
    </source>
</evidence>
<keyword evidence="3" id="KW-1185">Reference proteome</keyword>
<accession>A0ABN7VMD1</accession>
<gene>
    <name evidence="2" type="ORF">GMARGA_LOCUS20385</name>
</gene>
<feature type="non-terminal residue" evidence="2">
    <location>
        <position position="1"/>
    </location>
</feature>
<organism evidence="2 3">
    <name type="scientific">Gigaspora margarita</name>
    <dbReference type="NCBI Taxonomy" id="4874"/>
    <lineage>
        <taxon>Eukaryota</taxon>
        <taxon>Fungi</taxon>
        <taxon>Fungi incertae sedis</taxon>
        <taxon>Mucoromycota</taxon>
        <taxon>Glomeromycotina</taxon>
        <taxon>Glomeromycetes</taxon>
        <taxon>Diversisporales</taxon>
        <taxon>Gigasporaceae</taxon>
        <taxon>Gigaspora</taxon>
    </lineage>
</organism>
<reference evidence="2 3" key="1">
    <citation type="submission" date="2021-06" db="EMBL/GenBank/DDBJ databases">
        <authorList>
            <person name="Kallberg Y."/>
            <person name="Tangrot J."/>
            <person name="Rosling A."/>
        </authorList>
    </citation>
    <scope>NUCLEOTIDE SEQUENCE [LARGE SCALE GENOMIC DNA]</scope>
    <source>
        <strain evidence="2 3">120-4 pot B 10/14</strain>
    </source>
</reference>
<feature type="region of interest" description="Disordered" evidence="1">
    <location>
        <begin position="222"/>
        <end position="241"/>
    </location>
</feature>
<protein>
    <submittedName>
        <fullName evidence="2">7455_t:CDS:1</fullName>
    </submittedName>
</protein>
<proteinExistence type="predicted"/>
<comment type="caution">
    <text evidence="2">The sequence shown here is derived from an EMBL/GenBank/DDBJ whole genome shotgun (WGS) entry which is preliminary data.</text>
</comment>
<feature type="non-terminal residue" evidence="2">
    <location>
        <position position="272"/>
    </location>
</feature>
<evidence type="ECO:0000313" key="3">
    <source>
        <dbReference type="Proteomes" id="UP000789901"/>
    </source>
</evidence>
<feature type="compositionally biased region" description="Low complexity" evidence="1">
    <location>
        <begin position="222"/>
        <end position="232"/>
    </location>
</feature>
<dbReference type="Proteomes" id="UP000789901">
    <property type="component" value="Unassembled WGS sequence"/>
</dbReference>
<dbReference type="EMBL" id="CAJVQB010017817">
    <property type="protein sequence ID" value="CAG8785599.1"/>
    <property type="molecule type" value="Genomic_DNA"/>
</dbReference>
<sequence length="272" mass="31842">LYLKRSNKQEPVINEGEICSCFMSLYPYYLPFIYSAIPKNLQQDYSESKLEKQINEFVEKNQIKEILFNYFIEETIETISTKLTTNSYKIFSEKYDKNYILNKIFFSQKYTFKDFIINQHKELELHGNILKILGATRLQSNVLAKFPLNVRKVFISEITQTLLQAHDPNLLSSKITHVKWLFEPNSRPAAIRNATGQQVEQEFWQIIFYHYSLLFQPHYQTTHHSNTSTPTTPGFPSNSKNNQIPTNCTHFQNHIELCKGVLIVLTMAGRTL</sequence>